<comment type="caution">
    <text evidence="5">The sequence shown here is derived from an EMBL/GenBank/DDBJ whole genome shotgun (WGS) entry which is preliminary data.</text>
</comment>
<protein>
    <submittedName>
        <fullName evidence="5">TRAP transporter substrate-binding protein DctP</fullName>
    </submittedName>
</protein>
<evidence type="ECO:0000256" key="3">
    <source>
        <dbReference type="PIRSR" id="PIRSR039026-2"/>
    </source>
</evidence>
<dbReference type="Proteomes" id="UP000666240">
    <property type="component" value="Unassembled WGS sequence"/>
</dbReference>
<name>A0A8J7RQ23_9HYPH</name>
<dbReference type="GO" id="GO:0031317">
    <property type="term" value="C:tripartite ATP-independent periplasmic transporter complex"/>
    <property type="evidence" value="ECO:0007669"/>
    <property type="project" value="InterPro"/>
</dbReference>
<dbReference type="GO" id="GO:0055085">
    <property type="term" value="P:transmembrane transport"/>
    <property type="evidence" value="ECO:0007669"/>
    <property type="project" value="InterPro"/>
</dbReference>
<dbReference type="InterPro" id="IPR038404">
    <property type="entry name" value="TRAP_DctP_sf"/>
</dbReference>
<feature type="chain" id="PRO_5035198237" evidence="4">
    <location>
        <begin position="25"/>
        <end position="369"/>
    </location>
</feature>
<keyword evidence="1 4" id="KW-0732">Signal</keyword>
<dbReference type="AlphaFoldDB" id="A0A8J7RQ23"/>
<evidence type="ECO:0000256" key="4">
    <source>
        <dbReference type="SAM" id="SignalP"/>
    </source>
</evidence>
<evidence type="ECO:0000256" key="1">
    <source>
        <dbReference type="ARBA" id="ARBA00022729"/>
    </source>
</evidence>
<dbReference type="PANTHER" id="PTHR33376:SF5">
    <property type="entry name" value="EXTRACYTOPLASMIC SOLUTE RECEPTOR PROTEIN"/>
    <property type="match status" value="1"/>
</dbReference>
<feature type="binding site" evidence="2">
    <location>
        <position position="174"/>
    </location>
    <ligand>
        <name>substrate</name>
    </ligand>
</feature>
<dbReference type="RefSeq" id="WP_209335988.1">
    <property type="nucleotide sequence ID" value="NZ_JAGIYY010000005.1"/>
</dbReference>
<evidence type="ECO:0000256" key="2">
    <source>
        <dbReference type="PIRSR" id="PIRSR039026-1"/>
    </source>
</evidence>
<dbReference type="InterPro" id="IPR026289">
    <property type="entry name" value="SBP_TakP-like"/>
</dbReference>
<dbReference type="NCBIfam" id="NF037995">
    <property type="entry name" value="TRAP_S1"/>
    <property type="match status" value="1"/>
</dbReference>
<dbReference type="PIRSF" id="PIRSF039026">
    <property type="entry name" value="SiaP"/>
    <property type="match status" value="1"/>
</dbReference>
<dbReference type="GO" id="GO:0046872">
    <property type="term" value="F:metal ion binding"/>
    <property type="evidence" value="ECO:0007669"/>
    <property type="project" value="UniProtKB-KW"/>
</dbReference>
<dbReference type="EMBL" id="JAGIYY010000005">
    <property type="protein sequence ID" value="MBP0439944.1"/>
    <property type="molecule type" value="Genomic_DNA"/>
</dbReference>
<dbReference type="Pfam" id="PF03480">
    <property type="entry name" value="DctP"/>
    <property type="match status" value="1"/>
</dbReference>
<reference evidence="5" key="1">
    <citation type="submission" date="2021-03" db="EMBL/GenBank/DDBJ databases">
        <title>Genome sequencing and assembly of Tianweitania sediminis.</title>
        <authorList>
            <person name="Chhetri G."/>
        </authorList>
    </citation>
    <scope>NUCLEOTIDE SEQUENCE</scope>
    <source>
        <strain evidence="5">Z8</strain>
    </source>
</reference>
<proteinExistence type="predicted"/>
<gene>
    <name evidence="5" type="primary">dctP</name>
    <name evidence="5" type="ORF">J5Y06_14895</name>
</gene>
<sequence length="369" mass="40295">MKRFIGILAGMAGLFALNSSSALAQEEKELTIQMTSTWPPGINLIDSDQHFVDLVNRLGEGTIRIEFFPGESLVPSTQVFDAVQSGSIQASGDWPGYWAGTDTAFSLIGSFPMLFTVPDYLLWINHWGGAEMFDEIYGAHNIKYVPYAILSTESGLRSTTPIRSFSDLNGKRVRMSGRPQGAILSEYGAAQVMLPGSEVYQSLERGVVDAAEFSMPSTDLGMGFGEVTQHNLSPGWHQPASIGGVMINLDVWNGLSDKQKLIIETAAGATMSWAIGHFEKTSAEAVRAFEEAGTTVHKLSDEDMARVQTVANRLLVEESCANPLFAKVAVSQLGYLEDYRGWREMQGEFAMGRNLSEMPDIEAIRACAK</sequence>
<organism evidence="5 6">
    <name type="scientific">Tianweitania sediminis</name>
    <dbReference type="NCBI Taxonomy" id="1502156"/>
    <lineage>
        <taxon>Bacteria</taxon>
        <taxon>Pseudomonadati</taxon>
        <taxon>Pseudomonadota</taxon>
        <taxon>Alphaproteobacteria</taxon>
        <taxon>Hyphomicrobiales</taxon>
        <taxon>Phyllobacteriaceae</taxon>
        <taxon>Tianweitania</taxon>
    </lineage>
</organism>
<feature type="binding site" evidence="3">
    <location>
        <position position="213"/>
    </location>
    <ligand>
        <name>Na(+)</name>
        <dbReference type="ChEBI" id="CHEBI:29101"/>
    </ligand>
</feature>
<dbReference type="PANTHER" id="PTHR33376">
    <property type="match status" value="1"/>
</dbReference>
<feature type="binding site" evidence="3">
    <location>
        <position position="238"/>
    </location>
    <ligand>
        <name>substrate</name>
    </ligand>
</feature>
<keyword evidence="6" id="KW-1185">Reference proteome</keyword>
<accession>A0A8J7RQ23</accession>
<dbReference type="Gene3D" id="3.40.190.170">
    <property type="entry name" value="Bacterial extracellular solute-binding protein, family 7"/>
    <property type="match status" value="1"/>
</dbReference>
<feature type="binding site" evidence="3">
    <location>
        <position position="212"/>
    </location>
    <ligand>
        <name>substrate</name>
    </ligand>
</feature>
<feature type="binding site" evidence="2">
    <location>
        <position position="153"/>
    </location>
    <ligand>
        <name>substrate</name>
    </ligand>
</feature>
<dbReference type="InterPro" id="IPR018389">
    <property type="entry name" value="DctP_fam"/>
</dbReference>
<evidence type="ECO:0000313" key="5">
    <source>
        <dbReference type="EMBL" id="MBP0439944.1"/>
    </source>
</evidence>
<keyword evidence="3" id="KW-0479">Metal-binding</keyword>
<dbReference type="Gene3D" id="3.40.190.10">
    <property type="entry name" value="Periplasmic binding protein-like II"/>
    <property type="match status" value="1"/>
</dbReference>
<evidence type="ECO:0000313" key="6">
    <source>
        <dbReference type="Proteomes" id="UP000666240"/>
    </source>
</evidence>
<feature type="signal peptide" evidence="4">
    <location>
        <begin position="1"/>
        <end position="24"/>
    </location>
</feature>